<evidence type="ECO:0000313" key="9">
    <source>
        <dbReference type="EMBL" id="GLC32497.1"/>
    </source>
</evidence>
<evidence type="ECO:0000256" key="1">
    <source>
        <dbReference type="ARBA" id="ARBA00004651"/>
    </source>
</evidence>
<dbReference type="PANTHER" id="PTHR21716:SF53">
    <property type="entry name" value="PERMEASE PERM-RELATED"/>
    <property type="match status" value="1"/>
</dbReference>
<feature type="transmembrane region" description="Helical" evidence="8">
    <location>
        <begin position="193"/>
        <end position="212"/>
    </location>
</feature>
<keyword evidence="5 8" id="KW-0812">Transmembrane</keyword>
<evidence type="ECO:0000256" key="7">
    <source>
        <dbReference type="ARBA" id="ARBA00023136"/>
    </source>
</evidence>
<keyword evidence="3" id="KW-0813">Transport</keyword>
<proteinExistence type="inferred from homology"/>
<keyword evidence="7 8" id="KW-0472">Membrane</keyword>
<dbReference type="Proteomes" id="UP001208567">
    <property type="component" value="Unassembled WGS sequence"/>
</dbReference>
<evidence type="ECO:0000256" key="5">
    <source>
        <dbReference type="ARBA" id="ARBA00022692"/>
    </source>
</evidence>
<feature type="transmembrane region" description="Helical" evidence="8">
    <location>
        <begin position="259"/>
        <end position="284"/>
    </location>
</feature>
<comment type="caution">
    <text evidence="9">The sequence shown here is derived from an EMBL/GenBank/DDBJ whole genome shotgun (WGS) entry which is preliminary data.</text>
</comment>
<protein>
    <submittedName>
        <fullName evidence="9">AI-2E family transporter</fullName>
    </submittedName>
</protein>
<feature type="transmembrane region" description="Helical" evidence="8">
    <location>
        <begin position="347"/>
        <end position="380"/>
    </location>
</feature>
<feature type="transmembrane region" description="Helical" evidence="8">
    <location>
        <begin position="290"/>
        <end position="309"/>
    </location>
</feature>
<gene>
    <name evidence="9" type="ORF">bsdE14_39070</name>
</gene>
<name>A0ABQ5NBQ7_9CLOT</name>
<keyword evidence="6 8" id="KW-1133">Transmembrane helix</keyword>
<sequence length="402" mass="45019">MIDKIKSKVNKKYTTICAYIIITSLIIFILARATFEIGSILKAVTSALKYIGRLLTPVFVGIIIAYIINPLVVLIERLLRKVKFLKFKNDKKYRNIAVFVCMVLIILVVFLLIGTFIFSITKQFSNMKFDKVISVITSYINGFSDSLINIEAKLKSMNIESRAAEQYVAQISKTLINWLNNFADNLAANTMNISGYISNFVFGLIIAIYLLLDKDEFIQYGNKFSKAMFSERTEKKVKKWLEDLDQIFSGYIRGTLLDALFICVTLSITLGIIGIKFGVLIGIIAGFCHLVPYFGPIVAFIGTVIFGLLNGQYTQVIVAIIVLFIIIQIDANIIAPKLLGSSVSLKPVFILISIIIGAELAGVLGMVLAVPVTALIRLILKKVLEERIKKKEFREDENKIKI</sequence>
<dbReference type="RefSeq" id="WP_264851805.1">
    <property type="nucleotide sequence ID" value="NZ_BRXR01000001.1"/>
</dbReference>
<keyword evidence="4" id="KW-1003">Cell membrane</keyword>
<evidence type="ECO:0000256" key="3">
    <source>
        <dbReference type="ARBA" id="ARBA00022448"/>
    </source>
</evidence>
<evidence type="ECO:0000256" key="8">
    <source>
        <dbReference type="SAM" id="Phobius"/>
    </source>
</evidence>
<feature type="transmembrane region" description="Helical" evidence="8">
    <location>
        <begin position="316"/>
        <end position="335"/>
    </location>
</feature>
<comment type="similarity">
    <text evidence="2">Belongs to the autoinducer-2 exporter (AI-2E) (TC 2.A.86) family.</text>
</comment>
<evidence type="ECO:0000256" key="6">
    <source>
        <dbReference type="ARBA" id="ARBA00022989"/>
    </source>
</evidence>
<organism evidence="9 10">
    <name type="scientific">Clostridium omnivorum</name>
    <dbReference type="NCBI Taxonomy" id="1604902"/>
    <lineage>
        <taxon>Bacteria</taxon>
        <taxon>Bacillati</taxon>
        <taxon>Bacillota</taxon>
        <taxon>Clostridia</taxon>
        <taxon>Eubacteriales</taxon>
        <taxon>Clostridiaceae</taxon>
        <taxon>Clostridium</taxon>
    </lineage>
</organism>
<feature type="transmembrane region" description="Helical" evidence="8">
    <location>
        <begin position="96"/>
        <end position="120"/>
    </location>
</feature>
<dbReference type="EMBL" id="BRXR01000001">
    <property type="protein sequence ID" value="GLC32497.1"/>
    <property type="molecule type" value="Genomic_DNA"/>
</dbReference>
<reference evidence="9 10" key="1">
    <citation type="journal article" date="2024" name="Int. J. Syst. Evol. Microbiol.">
        <title>Clostridium omnivorum sp. nov., isolated from anoxic soil under the treatment of reductive soil disinfestation.</title>
        <authorList>
            <person name="Ueki A."/>
            <person name="Tonouchi A."/>
            <person name="Kaku N."/>
            <person name="Honma S."/>
            <person name="Ueki K."/>
        </authorList>
    </citation>
    <scope>NUCLEOTIDE SEQUENCE [LARGE SCALE GENOMIC DNA]</scope>
    <source>
        <strain evidence="9 10">E14</strain>
    </source>
</reference>
<dbReference type="PANTHER" id="PTHR21716">
    <property type="entry name" value="TRANSMEMBRANE PROTEIN"/>
    <property type="match status" value="1"/>
</dbReference>
<comment type="subcellular location">
    <subcellularLocation>
        <location evidence="1">Cell membrane</location>
        <topology evidence="1">Multi-pass membrane protein</topology>
    </subcellularLocation>
</comment>
<dbReference type="InterPro" id="IPR002549">
    <property type="entry name" value="AI-2E-like"/>
</dbReference>
<feature type="transmembrane region" description="Helical" evidence="8">
    <location>
        <begin position="12"/>
        <end position="34"/>
    </location>
</feature>
<accession>A0ABQ5NBQ7</accession>
<evidence type="ECO:0000256" key="4">
    <source>
        <dbReference type="ARBA" id="ARBA00022475"/>
    </source>
</evidence>
<keyword evidence="10" id="KW-1185">Reference proteome</keyword>
<evidence type="ECO:0000313" key="10">
    <source>
        <dbReference type="Proteomes" id="UP001208567"/>
    </source>
</evidence>
<feature type="transmembrane region" description="Helical" evidence="8">
    <location>
        <begin position="54"/>
        <end position="75"/>
    </location>
</feature>
<dbReference type="Pfam" id="PF01594">
    <property type="entry name" value="AI-2E_transport"/>
    <property type="match status" value="1"/>
</dbReference>
<evidence type="ECO:0000256" key="2">
    <source>
        <dbReference type="ARBA" id="ARBA00009773"/>
    </source>
</evidence>